<dbReference type="GO" id="GO:0004672">
    <property type="term" value="F:protein kinase activity"/>
    <property type="evidence" value="ECO:0007669"/>
    <property type="project" value="InterPro"/>
</dbReference>
<dbReference type="PANTHER" id="PTHR21310:SF58">
    <property type="entry name" value="AMINOGLYCOSIDE PHOSPHOTRANSFERASE DOMAIN-CONTAINING PROTEIN"/>
    <property type="match status" value="1"/>
</dbReference>
<evidence type="ECO:0000256" key="1">
    <source>
        <dbReference type="SAM" id="MobiDB-lite"/>
    </source>
</evidence>
<dbReference type="CDD" id="cd05120">
    <property type="entry name" value="APH_ChoK_like"/>
    <property type="match status" value="1"/>
</dbReference>
<evidence type="ECO:0000259" key="2">
    <source>
        <dbReference type="PROSITE" id="PS50011"/>
    </source>
</evidence>
<dbReference type="EMBL" id="KL198029">
    <property type="protein sequence ID" value="KDQ16176.1"/>
    <property type="molecule type" value="Genomic_DNA"/>
</dbReference>
<name>A0A067MX90_BOTB1</name>
<organism evidence="3 4">
    <name type="scientific">Botryobasidium botryosum (strain FD-172 SS1)</name>
    <dbReference type="NCBI Taxonomy" id="930990"/>
    <lineage>
        <taxon>Eukaryota</taxon>
        <taxon>Fungi</taxon>
        <taxon>Dikarya</taxon>
        <taxon>Basidiomycota</taxon>
        <taxon>Agaricomycotina</taxon>
        <taxon>Agaricomycetes</taxon>
        <taxon>Cantharellales</taxon>
        <taxon>Botryobasidiaceae</taxon>
        <taxon>Botryobasidium</taxon>
    </lineage>
</organism>
<evidence type="ECO:0000313" key="4">
    <source>
        <dbReference type="Proteomes" id="UP000027195"/>
    </source>
</evidence>
<evidence type="ECO:0000313" key="3">
    <source>
        <dbReference type="EMBL" id="KDQ16176.1"/>
    </source>
</evidence>
<feature type="domain" description="Protein kinase" evidence="2">
    <location>
        <begin position="218"/>
        <end position="470"/>
    </location>
</feature>
<dbReference type="InterPro" id="IPR051678">
    <property type="entry name" value="AGP_Transferase"/>
</dbReference>
<dbReference type="SUPFAM" id="SSF56112">
    <property type="entry name" value="Protein kinase-like (PK-like)"/>
    <property type="match status" value="1"/>
</dbReference>
<dbReference type="STRING" id="930990.A0A067MX90"/>
<feature type="compositionally biased region" description="Basic and acidic residues" evidence="1">
    <location>
        <begin position="175"/>
        <end position="186"/>
    </location>
</feature>
<dbReference type="GO" id="GO:0005524">
    <property type="term" value="F:ATP binding"/>
    <property type="evidence" value="ECO:0007669"/>
    <property type="project" value="InterPro"/>
</dbReference>
<dbReference type="Proteomes" id="UP000027195">
    <property type="component" value="Unassembled WGS sequence"/>
</dbReference>
<dbReference type="InterPro" id="IPR002575">
    <property type="entry name" value="Aminoglycoside_PTrfase"/>
</dbReference>
<proteinExistence type="predicted"/>
<dbReference type="InParanoid" id="A0A067MX90"/>
<dbReference type="HOGENOM" id="CLU_581368_0_0_1"/>
<dbReference type="PROSITE" id="PS50011">
    <property type="entry name" value="PROTEIN_KINASE_DOM"/>
    <property type="match status" value="1"/>
</dbReference>
<feature type="region of interest" description="Disordered" evidence="1">
    <location>
        <begin position="175"/>
        <end position="196"/>
    </location>
</feature>
<dbReference type="Gene3D" id="3.90.1200.10">
    <property type="match status" value="1"/>
</dbReference>
<accession>A0A067MX90</accession>
<sequence length="470" mass="53249">MGKGGLHRDCSYNHLDLPADLRSLIDTHEWALLPTQEVLERILATYGNVESRTASWPDYQRIYPTQLWDYAVVLIKPQVMRATAICGEQPNYQSNALPTAYGLPPSLPYFPVVTCHVHPYHSIIDAAPKLQKLRSALDPAIASRASLTARIFNLWALGPLPASVPSTMELAHDTEQCHTSANRDIKSSPPPSQPSLAPTSLLGALWKTVPPAARMVIYRGLRWIGHKLYGRKFLHCHQRLPFGMYCKWGEYVTRTEALAMQFVRQNTTIPVPDVLDVVDMGSEQVFLLMSLMPGEPLALKLEEMNPDEITQVVETLKDWFSQLRRLPAPSKMVSGFLGTPSQQWRLLHSGPVGPFSDTLALYDYILGNLLPEDSKRIGAIAAKSHNRPHRICFTHGDINPTNILVANNKLTALLDWGSCGWFPEYWDYTGTCYNILYYDAWDSVWRRVFPDYETELEVQREIWKVYCPFA</sequence>
<dbReference type="InterPro" id="IPR000719">
    <property type="entry name" value="Prot_kinase_dom"/>
</dbReference>
<dbReference type="PANTHER" id="PTHR21310">
    <property type="entry name" value="AMINOGLYCOSIDE PHOSPHOTRANSFERASE-RELATED-RELATED"/>
    <property type="match status" value="1"/>
</dbReference>
<protein>
    <recommendedName>
        <fullName evidence="2">Protein kinase domain-containing protein</fullName>
    </recommendedName>
</protein>
<dbReference type="Pfam" id="PF01636">
    <property type="entry name" value="APH"/>
    <property type="match status" value="1"/>
</dbReference>
<dbReference type="OrthoDB" id="5404599at2759"/>
<keyword evidence="4" id="KW-1185">Reference proteome</keyword>
<gene>
    <name evidence="3" type="ORF">BOTBODRAFT_173442</name>
</gene>
<reference evidence="4" key="1">
    <citation type="journal article" date="2014" name="Proc. Natl. Acad. Sci. U.S.A.">
        <title>Extensive sampling of basidiomycete genomes demonstrates inadequacy of the white-rot/brown-rot paradigm for wood decay fungi.</title>
        <authorList>
            <person name="Riley R."/>
            <person name="Salamov A.A."/>
            <person name="Brown D.W."/>
            <person name="Nagy L.G."/>
            <person name="Floudas D."/>
            <person name="Held B.W."/>
            <person name="Levasseur A."/>
            <person name="Lombard V."/>
            <person name="Morin E."/>
            <person name="Otillar R."/>
            <person name="Lindquist E.A."/>
            <person name="Sun H."/>
            <person name="LaButti K.M."/>
            <person name="Schmutz J."/>
            <person name="Jabbour D."/>
            <person name="Luo H."/>
            <person name="Baker S.E."/>
            <person name="Pisabarro A.G."/>
            <person name="Walton J.D."/>
            <person name="Blanchette R.A."/>
            <person name="Henrissat B."/>
            <person name="Martin F."/>
            <person name="Cullen D."/>
            <person name="Hibbett D.S."/>
            <person name="Grigoriev I.V."/>
        </authorList>
    </citation>
    <scope>NUCLEOTIDE SEQUENCE [LARGE SCALE GENOMIC DNA]</scope>
    <source>
        <strain evidence="4">FD-172 SS1</strain>
    </source>
</reference>
<dbReference type="AlphaFoldDB" id="A0A067MX90"/>
<dbReference type="InterPro" id="IPR011009">
    <property type="entry name" value="Kinase-like_dom_sf"/>
</dbReference>